<reference evidence="3" key="1">
    <citation type="journal article" date="2019" name="Int. J. Syst. Evol. Microbiol.">
        <title>The Global Catalogue of Microorganisms (GCM) 10K type strain sequencing project: providing services to taxonomists for standard genome sequencing and annotation.</title>
        <authorList>
            <consortium name="The Broad Institute Genomics Platform"/>
            <consortium name="The Broad Institute Genome Sequencing Center for Infectious Disease"/>
            <person name="Wu L."/>
            <person name="Ma J."/>
        </authorList>
    </citation>
    <scope>NUCLEOTIDE SEQUENCE [LARGE SCALE GENOMIC DNA]</scope>
    <source>
        <strain evidence="3">TISTR 1514</strain>
    </source>
</reference>
<proteinExistence type="predicted"/>
<evidence type="ECO:0000313" key="3">
    <source>
        <dbReference type="Proteomes" id="UP001597492"/>
    </source>
</evidence>
<keyword evidence="2" id="KW-0378">Hydrolase</keyword>
<organism evidence="2 3">
    <name type="scientific">Gulosibacter faecalis</name>
    <dbReference type="NCBI Taxonomy" id="272240"/>
    <lineage>
        <taxon>Bacteria</taxon>
        <taxon>Bacillati</taxon>
        <taxon>Actinomycetota</taxon>
        <taxon>Actinomycetes</taxon>
        <taxon>Micrococcales</taxon>
        <taxon>Microbacteriaceae</taxon>
        <taxon>Gulosibacter</taxon>
    </lineage>
</organism>
<dbReference type="PANTHER" id="PTHR43689">
    <property type="entry name" value="HYDROLASE"/>
    <property type="match status" value="1"/>
</dbReference>
<keyword evidence="3" id="KW-1185">Reference proteome</keyword>
<feature type="domain" description="AB hydrolase-1" evidence="1">
    <location>
        <begin position="5"/>
        <end position="235"/>
    </location>
</feature>
<evidence type="ECO:0000259" key="1">
    <source>
        <dbReference type="Pfam" id="PF12697"/>
    </source>
</evidence>
<protein>
    <submittedName>
        <fullName evidence="2">Alpha/beta fold hydrolase</fullName>
    </submittedName>
</protein>
<dbReference type="RefSeq" id="WP_019617987.1">
    <property type="nucleotide sequence ID" value="NZ_JBHUNE010000003.1"/>
</dbReference>
<dbReference type="Proteomes" id="UP001597492">
    <property type="component" value="Unassembled WGS sequence"/>
</dbReference>
<dbReference type="InterPro" id="IPR029058">
    <property type="entry name" value="AB_hydrolase_fold"/>
</dbReference>
<dbReference type="InterPro" id="IPR000073">
    <property type="entry name" value="AB_hydrolase_1"/>
</dbReference>
<accession>A0ABW5UUW9</accession>
<dbReference type="Gene3D" id="3.40.50.1820">
    <property type="entry name" value="alpha/beta hydrolase"/>
    <property type="match status" value="1"/>
</dbReference>
<dbReference type="GO" id="GO:0016787">
    <property type="term" value="F:hydrolase activity"/>
    <property type="evidence" value="ECO:0007669"/>
    <property type="project" value="UniProtKB-KW"/>
</dbReference>
<evidence type="ECO:0000313" key="2">
    <source>
        <dbReference type="EMBL" id="MFD2757442.1"/>
    </source>
</evidence>
<dbReference type="PANTHER" id="PTHR43689:SF8">
    <property type="entry name" value="ALPHA_BETA-HYDROLASES SUPERFAMILY PROTEIN"/>
    <property type="match status" value="1"/>
</dbReference>
<sequence length="253" mass="27229">MTTPVVLLHGVGLNRSMWDSVRVRLAADGIEPAIALDLPGHGAEPPLVGPATLAELADDVRRRLPDGPVHLVGFSLGALIAQQLAATVPDRVRTLTCVNAVCDRSEAEADAVLGRLETARHDFAAAAERAIDRWYPDDSGVTDEERERTRAMLLANDLGSYLVAYEVFATGDRQVAPLLPDIAAPTLAITGELDPGSTPAMTRRLAERIHDARAEIVPGARHMLPIEREDAFVEALELHLRSAEGDPHDSAVR</sequence>
<name>A0ABW5UUW9_9MICO</name>
<dbReference type="Pfam" id="PF12697">
    <property type="entry name" value="Abhydrolase_6"/>
    <property type="match status" value="1"/>
</dbReference>
<gene>
    <name evidence="2" type="ORF">ACFSW7_03495</name>
</gene>
<dbReference type="EMBL" id="JBHUNE010000003">
    <property type="protein sequence ID" value="MFD2757442.1"/>
    <property type="molecule type" value="Genomic_DNA"/>
</dbReference>
<comment type="caution">
    <text evidence="2">The sequence shown here is derived from an EMBL/GenBank/DDBJ whole genome shotgun (WGS) entry which is preliminary data.</text>
</comment>
<dbReference type="SUPFAM" id="SSF53474">
    <property type="entry name" value="alpha/beta-Hydrolases"/>
    <property type="match status" value="1"/>
</dbReference>